<evidence type="ECO:0008006" key="4">
    <source>
        <dbReference type="Google" id="ProtNLM"/>
    </source>
</evidence>
<comment type="caution">
    <text evidence="2">The sequence shown here is derived from an EMBL/GenBank/DDBJ whole genome shotgun (WGS) entry which is preliminary data.</text>
</comment>
<dbReference type="Proteomes" id="UP001595840">
    <property type="component" value="Unassembled WGS sequence"/>
</dbReference>
<keyword evidence="3" id="KW-1185">Reference proteome</keyword>
<gene>
    <name evidence="2" type="ORF">ACFOX3_16940</name>
</gene>
<dbReference type="RefSeq" id="WP_290262927.1">
    <property type="nucleotide sequence ID" value="NZ_JAUFQG010000004.1"/>
</dbReference>
<dbReference type="PROSITE" id="PS51257">
    <property type="entry name" value="PROKAR_LIPOPROTEIN"/>
    <property type="match status" value="1"/>
</dbReference>
<keyword evidence="1" id="KW-0732">Signal</keyword>
<sequence>MKKLILTFGLLGLCLAQGAYACDEMCKKEAAEKKLGTEFPKYLTWKYCDGISGEFMTSTMKSLQSYTESHLDTTRKRGMRNTKNFLEQRKDWLTECDNYIAATGKGRVFKDDKTTNGIFDAIDGVTSELDSLMKGVTYATQGTLAAPGSADDTHVAQTKFYTLFTLVDNHKNMLLLKGHMITSR</sequence>
<evidence type="ECO:0000313" key="2">
    <source>
        <dbReference type="EMBL" id="MFC4364007.1"/>
    </source>
</evidence>
<protein>
    <recommendedName>
        <fullName evidence="4">Lysozyme inhibitor LprI N-terminal domain-containing protein</fullName>
    </recommendedName>
</protein>
<reference evidence="3" key="1">
    <citation type="journal article" date="2019" name="Int. J. Syst. Evol. Microbiol.">
        <title>The Global Catalogue of Microorganisms (GCM) 10K type strain sequencing project: providing services to taxonomists for standard genome sequencing and annotation.</title>
        <authorList>
            <consortium name="The Broad Institute Genomics Platform"/>
            <consortium name="The Broad Institute Genome Sequencing Center for Infectious Disease"/>
            <person name="Wu L."/>
            <person name="Ma J."/>
        </authorList>
    </citation>
    <scope>NUCLEOTIDE SEQUENCE [LARGE SCALE GENOMIC DNA]</scope>
    <source>
        <strain evidence="3">CECT 8570</strain>
    </source>
</reference>
<accession>A0ABV8VA42</accession>
<feature type="signal peptide" evidence="1">
    <location>
        <begin position="1"/>
        <end position="21"/>
    </location>
</feature>
<proteinExistence type="predicted"/>
<evidence type="ECO:0000313" key="3">
    <source>
        <dbReference type="Proteomes" id="UP001595840"/>
    </source>
</evidence>
<dbReference type="EMBL" id="JBHSCX010000021">
    <property type="protein sequence ID" value="MFC4364007.1"/>
    <property type="molecule type" value="Genomic_DNA"/>
</dbReference>
<organism evidence="2 3">
    <name type="scientific">Simiduia curdlanivorans</name>
    <dbReference type="NCBI Taxonomy" id="1492769"/>
    <lineage>
        <taxon>Bacteria</taxon>
        <taxon>Pseudomonadati</taxon>
        <taxon>Pseudomonadota</taxon>
        <taxon>Gammaproteobacteria</taxon>
        <taxon>Cellvibrionales</taxon>
        <taxon>Cellvibrionaceae</taxon>
        <taxon>Simiduia</taxon>
    </lineage>
</organism>
<name>A0ABV8VA42_9GAMM</name>
<feature type="chain" id="PRO_5045966867" description="Lysozyme inhibitor LprI N-terminal domain-containing protein" evidence="1">
    <location>
        <begin position="22"/>
        <end position="184"/>
    </location>
</feature>
<evidence type="ECO:0000256" key="1">
    <source>
        <dbReference type="SAM" id="SignalP"/>
    </source>
</evidence>